<feature type="transmembrane region" description="Helical" evidence="1">
    <location>
        <begin position="20"/>
        <end position="42"/>
    </location>
</feature>
<organism evidence="2 3">
    <name type="scientific">Streptomyces mobaraensis</name>
    <name type="common">Streptoverticillium mobaraense</name>
    <dbReference type="NCBI Taxonomy" id="35621"/>
    <lineage>
        <taxon>Bacteria</taxon>
        <taxon>Bacillati</taxon>
        <taxon>Actinomycetota</taxon>
        <taxon>Actinomycetes</taxon>
        <taxon>Kitasatosporales</taxon>
        <taxon>Streptomycetaceae</taxon>
        <taxon>Streptomyces</taxon>
    </lineage>
</organism>
<protein>
    <submittedName>
        <fullName evidence="2">Uncharacterized protein</fullName>
    </submittedName>
</protein>
<evidence type="ECO:0000313" key="2">
    <source>
        <dbReference type="EMBL" id="KAB7839603.1"/>
    </source>
</evidence>
<evidence type="ECO:0000313" key="3">
    <source>
        <dbReference type="Proteomes" id="UP000327000"/>
    </source>
</evidence>
<feature type="transmembrane region" description="Helical" evidence="1">
    <location>
        <begin position="48"/>
        <end position="67"/>
    </location>
</feature>
<keyword evidence="1" id="KW-0812">Transmembrane</keyword>
<keyword evidence="1" id="KW-1133">Transmembrane helix</keyword>
<keyword evidence="1" id="KW-0472">Membrane</keyword>
<accession>A0A5N5W478</accession>
<comment type="caution">
    <text evidence="2">The sequence shown here is derived from an EMBL/GenBank/DDBJ whole genome shotgun (WGS) entry which is preliminary data.</text>
</comment>
<dbReference type="AlphaFoldDB" id="A0A5N5W478"/>
<dbReference type="Pfam" id="PF19857">
    <property type="entry name" value="DUF6332"/>
    <property type="match status" value="1"/>
</dbReference>
<proteinExistence type="predicted"/>
<gene>
    <name evidence="2" type="ORF">FRZ00_22015</name>
</gene>
<reference evidence="2 3" key="1">
    <citation type="journal article" date="2019" name="Microb. Cell Fact.">
        <title>Exploring novel herbicidin analogues by transcriptional regulator overexpression and MS/MS molecular networking.</title>
        <authorList>
            <person name="Shi Y."/>
            <person name="Gu R."/>
            <person name="Li Y."/>
            <person name="Wang X."/>
            <person name="Ren W."/>
            <person name="Li X."/>
            <person name="Wang L."/>
            <person name="Xie Y."/>
            <person name="Hong B."/>
        </authorList>
    </citation>
    <scope>NUCLEOTIDE SEQUENCE [LARGE SCALE GENOMIC DNA]</scope>
    <source>
        <strain evidence="2 3">US-43</strain>
    </source>
</reference>
<dbReference type="RefSeq" id="WP_004943408.1">
    <property type="nucleotide sequence ID" value="NZ_JBFADJ010000013.1"/>
</dbReference>
<dbReference type="InterPro" id="IPR046295">
    <property type="entry name" value="DUF6332"/>
</dbReference>
<dbReference type="EMBL" id="VOKX01000070">
    <property type="protein sequence ID" value="KAB7839603.1"/>
    <property type="molecule type" value="Genomic_DNA"/>
</dbReference>
<sequence>MGSGTRSQAERDAVTVEIGYALLSACFVGFVVFAAVAGPTLVWDLPTAVGKALVIAGTVLGSVLGVVRVVRVLWRFAGAPAGPGDG</sequence>
<keyword evidence="3" id="KW-1185">Reference proteome</keyword>
<dbReference type="Proteomes" id="UP000327000">
    <property type="component" value="Unassembled WGS sequence"/>
</dbReference>
<evidence type="ECO:0000256" key="1">
    <source>
        <dbReference type="SAM" id="Phobius"/>
    </source>
</evidence>
<name>A0A5N5W478_STRMB</name>